<keyword evidence="3" id="KW-1003">Cell membrane</keyword>
<evidence type="ECO:0000259" key="8">
    <source>
        <dbReference type="Pfam" id="PF01773"/>
    </source>
</evidence>
<proteinExistence type="inferred from homology"/>
<dbReference type="Proteomes" id="UP001139104">
    <property type="component" value="Unassembled WGS sequence"/>
</dbReference>
<keyword evidence="12" id="KW-1185">Reference proteome</keyword>
<feature type="transmembrane region" description="Helical" evidence="7">
    <location>
        <begin position="97"/>
        <end position="120"/>
    </location>
</feature>
<dbReference type="InterPro" id="IPR002668">
    <property type="entry name" value="CNT_N_dom"/>
</dbReference>
<feature type="domain" description="Concentrative nucleoside transporter N-terminal" evidence="8">
    <location>
        <begin position="8"/>
        <end position="80"/>
    </location>
</feature>
<dbReference type="Pfam" id="PF01773">
    <property type="entry name" value="Nucleos_tra2_N"/>
    <property type="match status" value="1"/>
</dbReference>
<dbReference type="Pfam" id="PF07662">
    <property type="entry name" value="Nucleos_tra2_C"/>
    <property type="match status" value="1"/>
</dbReference>
<evidence type="ECO:0000256" key="2">
    <source>
        <dbReference type="ARBA" id="ARBA00009033"/>
    </source>
</evidence>
<feature type="domain" description="Nucleoside transporter/FeoB GTPase Gate" evidence="10">
    <location>
        <begin position="100"/>
        <end position="199"/>
    </location>
</feature>
<feature type="transmembrane region" description="Helical" evidence="7">
    <location>
        <begin position="261"/>
        <end position="288"/>
    </location>
</feature>
<dbReference type="RefSeq" id="WP_243067098.1">
    <property type="nucleotide sequence ID" value="NZ_JAIVFK010000019.1"/>
</dbReference>
<keyword evidence="4 7" id="KW-0812">Transmembrane</keyword>
<comment type="subcellular location">
    <subcellularLocation>
        <location evidence="1">Cell membrane</location>
        <topology evidence="1">Multi-pass membrane protein</topology>
    </subcellularLocation>
</comment>
<accession>A0ABS9Z7W0</accession>
<feature type="transmembrane region" description="Helical" evidence="7">
    <location>
        <begin position="175"/>
        <end position="197"/>
    </location>
</feature>
<feature type="transmembrane region" description="Helical" evidence="7">
    <location>
        <begin position="392"/>
        <end position="414"/>
    </location>
</feature>
<dbReference type="InterPro" id="IPR011657">
    <property type="entry name" value="CNT_C_dom"/>
</dbReference>
<evidence type="ECO:0000256" key="4">
    <source>
        <dbReference type="ARBA" id="ARBA00022692"/>
    </source>
</evidence>
<dbReference type="PANTHER" id="PTHR10590:SF4">
    <property type="entry name" value="SOLUTE CARRIER FAMILY 28 MEMBER 3"/>
    <property type="match status" value="1"/>
</dbReference>
<feature type="domain" description="Concentrative nucleoside transporter C-terminal" evidence="9">
    <location>
        <begin position="208"/>
        <end position="412"/>
    </location>
</feature>
<organism evidence="11 12">
    <name type="scientific">Candidatus Rhodoblastus alkanivorans</name>
    <dbReference type="NCBI Taxonomy" id="2954117"/>
    <lineage>
        <taxon>Bacteria</taxon>
        <taxon>Pseudomonadati</taxon>
        <taxon>Pseudomonadota</taxon>
        <taxon>Alphaproteobacteria</taxon>
        <taxon>Hyphomicrobiales</taxon>
        <taxon>Rhodoblastaceae</taxon>
        <taxon>Rhodoblastus</taxon>
    </lineage>
</organism>
<reference evidence="11" key="1">
    <citation type="journal article" date="2022" name="ISME J.">
        <title>Identification of active gaseous-alkane degraders at natural gas seeps.</title>
        <authorList>
            <person name="Farhan Ul Haque M."/>
            <person name="Hernandez M."/>
            <person name="Crombie A.T."/>
            <person name="Murrell J.C."/>
        </authorList>
    </citation>
    <scope>NUCLEOTIDE SEQUENCE</scope>
    <source>
        <strain evidence="11">PC2</strain>
    </source>
</reference>
<keyword evidence="5 7" id="KW-1133">Transmembrane helix</keyword>
<dbReference type="EMBL" id="JAIVFP010000001">
    <property type="protein sequence ID" value="MCI4683131.1"/>
    <property type="molecule type" value="Genomic_DNA"/>
</dbReference>
<evidence type="ECO:0000259" key="9">
    <source>
        <dbReference type="Pfam" id="PF07662"/>
    </source>
</evidence>
<sequence length="415" mass="42699">MHFLHGIFGLACLLGLAFLFSEDRRAIPWRVVAAGVALQIALAVLLVKFPPASAFMAGLAAAVGALDRATEAGTSFVFGYIGGAPLPFAPDGKGSPLVLAFQVFPLILVIAALSSLLFHWGIMQKIVAGMAFVLRRSVGIGGALGTGAAVNFFVGMVESPILIRPYLAQMQRGELFALMSAGMAGIAGSVMVIYGHILSAVIPEAFGHVLTAALISAPAAIAVAAILIPFAPRAAGDAQIVIEDPPLNALEALARGTNDGVVILVNVLAHIIVLLALAALVNSILGALPDIFGAPLSLQRIFAWIFRPLAYLIGIDTPDLDAAARLLGVKTTLNEFIAYVDLAATPASALSPRSRLILLYALCGFANFGSVGILVGGLSAMAPERRHDIIALGFRALAAGTLASLMGGATIGALS</sequence>
<evidence type="ECO:0000313" key="12">
    <source>
        <dbReference type="Proteomes" id="UP001139104"/>
    </source>
</evidence>
<name>A0ABS9Z7W0_9HYPH</name>
<evidence type="ECO:0000256" key="5">
    <source>
        <dbReference type="ARBA" id="ARBA00022989"/>
    </source>
</evidence>
<comment type="caution">
    <text evidence="11">The sequence shown here is derived from an EMBL/GenBank/DDBJ whole genome shotgun (WGS) entry which is preliminary data.</text>
</comment>
<feature type="transmembrane region" description="Helical" evidence="7">
    <location>
        <begin position="209"/>
        <end position="230"/>
    </location>
</feature>
<evidence type="ECO:0000256" key="7">
    <source>
        <dbReference type="SAM" id="Phobius"/>
    </source>
</evidence>
<evidence type="ECO:0000313" key="11">
    <source>
        <dbReference type="EMBL" id="MCI4683131.1"/>
    </source>
</evidence>
<evidence type="ECO:0000256" key="6">
    <source>
        <dbReference type="ARBA" id="ARBA00023136"/>
    </source>
</evidence>
<gene>
    <name evidence="11" type="ORF">K2U94_10185</name>
</gene>
<feature type="transmembrane region" description="Helical" evidence="7">
    <location>
        <begin position="140"/>
        <end position="163"/>
    </location>
</feature>
<dbReference type="InterPro" id="IPR008276">
    <property type="entry name" value="C_nuclsd_transpt"/>
</dbReference>
<feature type="transmembrane region" description="Helical" evidence="7">
    <location>
        <begin position="357"/>
        <end position="380"/>
    </location>
</feature>
<evidence type="ECO:0000256" key="3">
    <source>
        <dbReference type="ARBA" id="ARBA00022475"/>
    </source>
</evidence>
<protein>
    <submittedName>
        <fullName evidence="11">Nucleoside:proton symporter</fullName>
    </submittedName>
</protein>
<dbReference type="InterPro" id="IPR011642">
    <property type="entry name" value="Gate_dom"/>
</dbReference>
<comment type="similarity">
    <text evidence="2">Belongs to the concentrative nucleoside transporter (CNT) (TC 2.A.41) family.</text>
</comment>
<evidence type="ECO:0000259" key="10">
    <source>
        <dbReference type="Pfam" id="PF07670"/>
    </source>
</evidence>
<feature type="transmembrane region" description="Helical" evidence="7">
    <location>
        <begin position="29"/>
        <end position="47"/>
    </location>
</feature>
<dbReference type="PANTHER" id="PTHR10590">
    <property type="entry name" value="SODIUM/NUCLEOSIDE COTRANSPORTER"/>
    <property type="match status" value="1"/>
</dbReference>
<keyword evidence="6 7" id="KW-0472">Membrane</keyword>
<dbReference type="Pfam" id="PF07670">
    <property type="entry name" value="Gate"/>
    <property type="match status" value="1"/>
</dbReference>
<evidence type="ECO:0000256" key="1">
    <source>
        <dbReference type="ARBA" id="ARBA00004651"/>
    </source>
</evidence>